<dbReference type="OrthoDB" id="2655258at2"/>
<name>A0A372LF92_9BACI</name>
<gene>
    <name evidence="1" type="ORF">D0466_03080</name>
</gene>
<protein>
    <submittedName>
        <fullName evidence="1">Uncharacterized protein</fullName>
    </submittedName>
</protein>
<reference evidence="1 2" key="1">
    <citation type="submission" date="2018-08" db="EMBL/GenBank/DDBJ databases">
        <title>Bacillus chawlae sp. nov., Bacillus glennii sp. nov., and Bacillus saganii sp. nov. Isolated from the Vehicle Assembly Building at Kennedy Space Center where the Viking Spacecraft were Assembled.</title>
        <authorList>
            <person name="Seuylemezian A."/>
            <person name="Vaishampayan P."/>
        </authorList>
    </citation>
    <scope>NUCLEOTIDE SEQUENCE [LARGE SCALE GENOMIC DNA]</scope>
    <source>
        <strain evidence="1 2">V44-8</strain>
    </source>
</reference>
<keyword evidence="2" id="KW-1185">Reference proteome</keyword>
<sequence>MLKKGKLLMAIILGIAIISYIETKDFEVMEKLPANIPIGEMEEPVNSEAEDDDTTGIIPELEIVLVETEKIDGHIIEKYQEFEVYKSTDGRVVKKVPTTHYNYIRYQEDF</sequence>
<dbReference type="Proteomes" id="UP000262939">
    <property type="component" value="Unassembled WGS sequence"/>
</dbReference>
<dbReference type="RefSeq" id="WP_117321093.1">
    <property type="nucleotide sequence ID" value="NZ_QVTD01000003.1"/>
</dbReference>
<dbReference type="AlphaFoldDB" id="A0A372LF92"/>
<accession>A0A372LF92</accession>
<dbReference type="EMBL" id="QVTD01000003">
    <property type="protein sequence ID" value="RFU64917.1"/>
    <property type="molecule type" value="Genomic_DNA"/>
</dbReference>
<comment type="caution">
    <text evidence="1">The sequence shown here is derived from an EMBL/GenBank/DDBJ whole genome shotgun (WGS) entry which is preliminary data.</text>
</comment>
<evidence type="ECO:0000313" key="1">
    <source>
        <dbReference type="EMBL" id="RFU64917.1"/>
    </source>
</evidence>
<organism evidence="1 2">
    <name type="scientific">Peribacillus glennii</name>
    <dbReference type="NCBI Taxonomy" id="2303991"/>
    <lineage>
        <taxon>Bacteria</taxon>
        <taxon>Bacillati</taxon>
        <taxon>Bacillota</taxon>
        <taxon>Bacilli</taxon>
        <taxon>Bacillales</taxon>
        <taxon>Bacillaceae</taxon>
        <taxon>Peribacillus</taxon>
    </lineage>
</organism>
<evidence type="ECO:0000313" key="2">
    <source>
        <dbReference type="Proteomes" id="UP000262939"/>
    </source>
</evidence>
<proteinExistence type="predicted"/>